<reference evidence="2 4" key="1">
    <citation type="submission" date="2006-04" db="EMBL/GenBank/DDBJ databases">
        <authorList>
            <person name="Nierman W.C."/>
        </authorList>
    </citation>
    <scope>NUCLEOTIDE SEQUENCE [LARGE SCALE GENOMIC DNA]</scope>
    <source>
        <strain evidence="2 4">DW4/3-1</strain>
    </source>
</reference>
<dbReference type="KEGG" id="sur:STAUR_7725"/>
<proteinExistence type="predicted"/>
<dbReference type="Proteomes" id="UP000001351">
    <property type="component" value="Chromosome"/>
</dbReference>
<dbReference type="EMBL" id="AAMD01000019">
    <property type="protein sequence ID" value="EAU68287.1"/>
    <property type="molecule type" value="Genomic_DNA"/>
</dbReference>
<reference evidence="1 3" key="2">
    <citation type="journal article" date="2011" name="Mol. Biol. Evol.">
        <title>Comparative genomic analysis of fruiting body formation in Myxococcales.</title>
        <authorList>
            <person name="Huntley S."/>
            <person name="Hamann N."/>
            <person name="Wegener-Feldbrugge S."/>
            <person name="Treuner-Lange A."/>
            <person name="Kube M."/>
            <person name="Reinhardt R."/>
            <person name="Klages S."/>
            <person name="Muller R."/>
            <person name="Ronning C.M."/>
            <person name="Nierman W.C."/>
            <person name="Sogaard-Andersen L."/>
        </authorList>
    </citation>
    <scope>NUCLEOTIDE SEQUENCE [LARGE SCALE GENOMIC DNA]</scope>
    <source>
        <strain evidence="1 3">DW4/3-1</strain>
    </source>
</reference>
<evidence type="ECO:0000313" key="4">
    <source>
        <dbReference type="Proteomes" id="UP000032702"/>
    </source>
</evidence>
<dbReference type="RefSeq" id="WP_002612166.1">
    <property type="nucleotide sequence ID" value="NC_014623.1"/>
</dbReference>
<evidence type="ECO:0000313" key="3">
    <source>
        <dbReference type="Proteomes" id="UP000001351"/>
    </source>
</evidence>
<organism evidence="2 4">
    <name type="scientific">Stigmatella aurantiaca (strain DW4/3-1)</name>
    <dbReference type="NCBI Taxonomy" id="378806"/>
    <lineage>
        <taxon>Bacteria</taxon>
        <taxon>Pseudomonadati</taxon>
        <taxon>Myxococcota</taxon>
        <taxon>Myxococcia</taxon>
        <taxon>Myxococcales</taxon>
        <taxon>Cystobacterineae</taxon>
        <taxon>Archangiaceae</taxon>
        <taxon>Stigmatella</taxon>
    </lineage>
</organism>
<dbReference type="AlphaFoldDB" id="Q098X2"/>
<name>Q098X2_STIAD</name>
<keyword evidence="3" id="KW-1185">Reference proteome</keyword>
<accession>Q098X2</accession>
<gene>
    <name evidence="1" type="ordered locus">STAUR_7725</name>
    <name evidence="2" type="ORF">STIAU_5837</name>
</gene>
<sequence length="94" mass="10349">MNWQSLPRLHWLVGTTALLSLTACGDDPLDQDGDTPEPLVCDTQTYATAVRDAAEPTSEDIYTGLWAITPSNPKLIWNETRTAVRMVTWTTANG</sequence>
<evidence type="ECO:0000313" key="2">
    <source>
        <dbReference type="EMBL" id="EAU68287.1"/>
    </source>
</evidence>
<dbReference type="STRING" id="378806.STAUR_7725"/>
<evidence type="ECO:0000313" key="1">
    <source>
        <dbReference type="EMBL" id="ADO75480.1"/>
    </source>
</evidence>
<dbReference type="Proteomes" id="UP000032702">
    <property type="component" value="Unassembled WGS sequence"/>
</dbReference>
<protein>
    <submittedName>
        <fullName evidence="2">Uncharacterized protein</fullName>
    </submittedName>
</protein>
<dbReference type="EMBL" id="CP002271">
    <property type="protein sequence ID" value="ADO75480.1"/>
    <property type="molecule type" value="Genomic_DNA"/>
</dbReference>
<dbReference type="HOGENOM" id="CLU_2384748_0_0_7"/>